<feature type="region of interest" description="Disordered" evidence="2">
    <location>
        <begin position="166"/>
        <end position="185"/>
    </location>
</feature>
<keyword evidence="4" id="KW-1185">Reference proteome</keyword>
<proteinExistence type="predicted"/>
<feature type="coiled-coil region" evidence="1">
    <location>
        <begin position="188"/>
        <end position="215"/>
    </location>
</feature>
<dbReference type="EMBL" id="OX465077">
    <property type="protein sequence ID" value="CAI9268047.1"/>
    <property type="molecule type" value="Genomic_DNA"/>
</dbReference>
<gene>
    <name evidence="3" type="ORF">LSALG_LOCUS8497</name>
</gene>
<name>A0AA35VU98_LACSI</name>
<keyword evidence="1" id="KW-0175">Coiled coil</keyword>
<organism evidence="3 4">
    <name type="scientific">Lactuca saligna</name>
    <name type="common">Willowleaf lettuce</name>
    <dbReference type="NCBI Taxonomy" id="75948"/>
    <lineage>
        <taxon>Eukaryota</taxon>
        <taxon>Viridiplantae</taxon>
        <taxon>Streptophyta</taxon>
        <taxon>Embryophyta</taxon>
        <taxon>Tracheophyta</taxon>
        <taxon>Spermatophyta</taxon>
        <taxon>Magnoliopsida</taxon>
        <taxon>eudicotyledons</taxon>
        <taxon>Gunneridae</taxon>
        <taxon>Pentapetalae</taxon>
        <taxon>asterids</taxon>
        <taxon>campanulids</taxon>
        <taxon>Asterales</taxon>
        <taxon>Asteraceae</taxon>
        <taxon>Cichorioideae</taxon>
        <taxon>Cichorieae</taxon>
        <taxon>Lactucinae</taxon>
        <taxon>Lactuca</taxon>
    </lineage>
</organism>
<accession>A0AA35VU98</accession>
<protein>
    <submittedName>
        <fullName evidence="3">Uncharacterized protein</fullName>
    </submittedName>
</protein>
<reference evidence="3" key="1">
    <citation type="submission" date="2023-04" db="EMBL/GenBank/DDBJ databases">
        <authorList>
            <person name="Vijverberg K."/>
            <person name="Xiong W."/>
            <person name="Schranz E."/>
        </authorList>
    </citation>
    <scope>NUCLEOTIDE SEQUENCE</scope>
</reference>
<sequence>MILMIKSPRNICGWWKNLDQWNRFSRGSYLWSKTYPILSSMFKKFEDHMSNHPTKAIVYTLSGFVTHLKIWICEIFPAIWGNGAIRHTYLYPRILCWFHIRMLTWTKFCDLFNVDQDEVHQPKKKKMIASDAEASTSHYQSYITSLNCELSEVPSSVRYNFRNDGASSSKTTCENSQSSKSTEQTHMVEINKNTTREIMARLESLEEEIRRLKIKDGTRDGDDLEHFFNDAFEKKKKKKVVVASDIMDAENHIPKPPVVKEGRPVRQLKPSQYLSSPYISHVDIWGRLLNKRRPNDARWTIMPSSFFGVFEMFQWAGSATGNPFDPLDGCKSWLEVYRVLGELWMDTLSLNLYDNFRLFDAMKIIDFVRFEELMDRILVEIEYWNHMGLPIQKASITVTDVTDVPQQDRIRSVFLGLPG</sequence>
<evidence type="ECO:0000256" key="2">
    <source>
        <dbReference type="SAM" id="MobiDB-lite"/>
    </source>
</evidence>
<dbReference type="AlphaFoldDB" id="A0AA35VU98"/>
<dbReference type="Proteomes" id="UP001177003">
    <property type="component" value="Chromosome 1"/>
</dbReference>
<dbReference type="PANTHER" id="PTHR48449">
    <property type="entry name" value="DUF1985 DOMAIN-CONTAINING PROTEIN"/>
    <property type="match status" value="1"/>
</dbReference>
<dbReference type="PANTHER" id="PTHR48449:SF1">
    <property type="entry name" value="DUF1985 DOMAIN-CONTAINING PROTEIN"/>
    <property type="match status" value="1"/>
</dbReference>
<evidence type="ECO:0000313" key="4">
    <source>
        <dbReference type="Proteomes" id="UP001177003"/>
    </source>
</evidence>
<evidence type="ECO:0000256" key="1">
    <source>
        <dbReference type="SAM" id="Coils"/>
    </source>
</evidence>
<evidence type="ECO:0000313" key="3">
    <source>
        <dbReference type="EMBL" id="CAI9268047.1"/>
    </source>
</evidence>